<dbReference type="Proteomes" id="UP000001551">
    <property type="component" value="Chromosome"/>
</dbReference>
<dbReference type="eggNOG" id="COG3880">
    <property type="taxonomic scope" value="Bacteria"/>
</dbReference>
<dbReference type="GO" id="GO:0008270">
    <property type="term" value="F:zinc ion binding"/>
    <property type="evidence" value="ECO:0007669"/>
    <property type="project" value="TreeGrafter"/>
</dbReference>
<dbReference type="GO" id="GO:1990169">
    <property type="term" value="P:stress response to copper ion"/>
    <property type="evidence" value="ECO:0007669"/>
    <property type="project" value="TreeGrafter"/>
</dbReference>
<dbReference type="GO" id="GO:0046870">
    <property type="term" value="F:cadmium ion binding"/>
    <property type="evidence" value="ECO:0007669"/>
    <property type="project" value="TreeGrafter"/>
</dbReference>
<dbReference type="PIRSF" id="PIRSF015034">
    <property type="entry name" value="YacH"/>
    <property type="match status" value="1"/>
</dbReference>
<reference evidence="2 3" key="1">
    <citation type="submission" date="2010-12" db="EMBL/GenBank/DDBJ databases">
        <title>Complete sequence of Ethanoligenens harbinense YUAN-3.</title>
        <authorList>
            <person name="Lucas S."/>
            <person name="Copeland A."/>
            <person name="Lapidus A."/>
            <person name="Cheng J.-F."/>
            <person name="Bruce D."/>
            <person name="Goodwin L."/>
            <person name="Pitluck S."/>
            <person name="Chertkov O."/>
            <person name="Misra M."/>
            <person name="Detter J.C."/>
            <person name="Han C."/>
            <person name="Tapia R."/>
            <person name="Land M."/>
            <person name="Hauser L."/>
            <person name="Jeffries C."/>
            <person name="Kyrpides N."/>
            <person name="Ivanova N."/>
            <person name="Mikhailova N."/>
            <person name="Wang A."/>
            <person name="Mouttaki H."/>
            <person name="He Z."/>
            <person name="Zhou J."/>
            <person name="Hemme C.L."/>
            <person name="Woyke T."/>
        </authorList>
    </citation>
    <scope>NUCLEOTIDE SEQUENCE [LARGE SCALE GENOMIC DNA]</scope>
    <source>
        <strain evidence="3">DSM 18485 / JCM 12961 / CGMCC 1.5033 / YUAN-3</strain>
    </source>
</reference>
<evidence type="ECO:0000259" key="1">
    <source>
        <dbReference type="PROSITE" id="PS50151"/>
    </source>
</evidence>
<sequence>MLCDHCGKNEATVHFHEAANGQIHEVHLCSACANEMGYNKLLSGNTPFTGMTPDWQDFLGSLFSQAMPSHGPAGKSCSFCGTTFQEFAKNAMAGCPHCYRTFYQELLPSIERIHGKTHHVGKIPRSASREILARREQAIRLQQVDELKHQLEEAVDKQEYEQAAKLRDRIKAIEQGGEVK</sequence>
<feature type="domain" description="UVR" evidence="1">
    <location>
        <begin position="141"/>
        <end position="176"/>
    </location>
</feature>
<dbReference type="PANTHER" id="PTHR38430">
    <property type="entry name" value="PROTEIN-ARGININE KINASE ACTIVATOR PROTEIN"/>
    <property type="match status" value="1"/>
</dbReference>
<dbReference type="GO" id="GO:1990170">
    <property type="term" value="P:stress response to cadmium ion"/>
    <property type="evidence" value="ECO:0007669"/>
    <property type="project" value="TreeGrafter"/>
</dbReference>
<dbReference type="SUPFAM" id="SSF46600">
    <property type="entry name" value="C-terminal UvrC-binding domain of UvrB"/>
    <property type="match status" value="1"/>
</dbReference>
<evidence type="ECO:0000313" key="2">
    <source>
        <dbReference type="EMBL" id="ADU25798.1"/>
    </source>
</evidence>
<dbReference type="Pfam" id="PF02151">
    <property type="entry name" value="UVR"/>
    <property type="match status" value="1"/>
</dbReference>
<protein>
    <submittedName>
        <fullName evidence="2">UvrB/UvrC protein</fullName>
    </submittedName>
</protein>
<dbReference type="RefSeq" id="WP_013484179.1">
    <property type="nucleotide sequence ID" value="NC_014828.1"/>
</dbReference>
<dbReference type="EMBL" id="CP002400">
    <property type="protein sequence ID" value="ADU25798.1"/>
    <property type="molecule type" value="Genomic_DNA"/>
</dbReference>
<dbReference type="GO" id="GO:0050897">
    <property type="term" value="F:cobalt ion binding"/>
    <property type="evidence" value="ECO:0007669"/>
    <property type="project" value="TreeGrafter"/>
</dbReference>
<dbReference type="Gene3D" id="4.10.860.10">
    <property type="entry name" value="UVR domain"/>
    <property type="match status" value="1"/>
</dbReference>
<dbReference type="InterPro" id="IPR036876">
    <property type="entry name" value="UVR_dom_sf"/>
</dbReference>
<proteinExistence type="predicted"/>
<keyword evidence="3" id="KW-1185">Reference proteome</keyword>
<dbReference type="AlphaFoldDB" id="E6U6R5"/>
<dbReference type="PROSITE" id="PS50151">
    <property type="entry name" value="UVR"/>
    <property type="match status" value="1"/>
</dbReference>
<accession>E6U6R5</accession>
<gene>
    <name evidence="2" type="ordered locus">Ethha_0211</name>
</gene>
<dbReference type="PANTHER" id="PTHR38430:SF1">
    <property type="entry name" value="PROTEIN-ARGININE KINASE ACTIVATOR PROTEIN"/>
    <property type="match status" value="1"/>
</dbReference>
<dbReference type="KEGG" id="eha:Ethha_0211"/>
<name>E6U6R5_ETHHY</name>
<dbReference type="InterPro" id="IPR001943">
    <property type="entry name" value="UVR_dom"/>
</dbReference>
<dbReference type="HOGENOM" id="CLU_102553_1_0_9"/>
<evidence type="ECO:0000313" key="3">
    <source>
        <dbReference type="Proteomes" id="UP000001551"/>
    </source>
</evidence>
<organism evidence="2 3">
    <name type="scientific">Ethanoligenens harbinense (strain DSM 18485 / JCM 12961 / CGMCC 1.5033 / YUAN-3)</name>
    <dbReference type="NCBI Taxonomy" id="663278"/>
    <lineage>
        <taxon>Bacteria</taxon>
        <taxon>Bacillati</taxon>
        <taxon>Bacillota</taxon>
        <taxon>Clostridia</taxon>
        <taxon>Eubacteriales</taxon>
        <taxon>Oscillospiraceae</taxon>
        <taxon>Ethanoligenens</taxon>
    </lineage>
</organism>
<dbReference type="STRING" id="663278.Ethha_0211"/>
<dbReference type="GO" id="GO:0005507">
    <property type="term" value="F:copper ion binding"/>
    <property type="evidence" value="ECO:0007669"/>
    <property type="project" value="TreeGrafter"/>
</dbReference>
<dbReference type="InterPro" id="IPR025542">
    <property type="entry name" value="YacH"/>
</dbReference>